<dbReference type="OrthoDB" id="9781208at2"/>
<dbReference type="Gene3D" id="3.40.50.2300">
    <property type="match status" value="1"/>
</dbReference>
<reference evidence="9 10" key="1">
    <citation type="submission" date="2018-08" db="EMBL/GenBank/DDBJ databases">
        <title>Pallidiluteibacterium maritimus gen. nov., sp. nov., isolated from coastal sediment.</title>
        <authorList>
            <person name="Zhou L.Y."/>
        </authorList>
    </citation>
    <scope>NUCLEOTIDE SEQUENCE [LARGE SCALE GENOMIC DNA]</scope>
    <source>
        <strain evidence="9 10">XSD2</strain>
    </source>
</reference>
<evidence type="ECO:0000256" key="6">
    <source>
        <dbReference type="PROSITE-ProRule" id="PRU00169"/>
    </source>
</evidence>
<proteinExistence type="predicted"/>
<comment type="caution">
    <text evidence="9">The sequence shown here is derived from an EMBL/GenBank/DDBJ whole genome shotgun (WGS) entry which is preliminary data.</text>
</comment>
<evidence type="ECO:0000256" key="2">
    <source>
        <dbReference type="ARBA" id="ARBA00012438"/>
    </source>
</evidence>
<dbReference type="Proteomes" id="UP000265926">
    <property type="component" value="Unassembled WGS sequence"/>
</dbReference>
<evidence type="ECO:0000313" key="10">
    <source>
        <dbReference type="Proteomes" id="UP000265926"/>
    </source>
</evidence>
<keyword evidence="10" id="KW-1185">Reference proteome</keyword>
<evidence type="ECO:0000259" key="8">
    <source>
        <dbReference type="PROSITE" id="PS50110"/>
    </source>
</evidence>
<dbReference type="PROSITE" id="PS50109">
    <property type="entry name" value="HIS_KIN"/>
    <property type="match status" value="1"/>
</dbReference>
<accession>A0A399T2I0</accession>
<sequence length="363" mass="40793">MMNIGLVNLLIIDDKQENLRLISSFFEDANYVIKATTSPDEAIKACKEIEFDLILLDIRMPVDGFQVCKWIKESDRNASTPIIFMAEKTDLENISKAFKLGCRDILTKPFQLEELISKVSTHSLLHIQYRKINELMSAKDKIFSIIGHDLRSPYNSLIGFSNLLLENLKETQNIEAIKYTEIINSLSVKNLELLDSLLNYARNLEKNALQAFDKINVTALISEILQVVQPAALLKDIKLTHEIGEAANIFGKRDLIATMIRNFLSNAIKFTNRGGHISILTKVANDWVEIVISDNGIGMDDHQLKTIFDHTIKESTPGTNGEVGTGYGLLLSKEIIDKHNGRVSVDSQTGIGTSFKISLPRYR</sequence>
<feature type="domain" description="Response regulatory" evidence="8">
    <location>
        <begin position="8"/>
        <end position="123"/>
    </location>
</feature>
<evidence type="ECO:0000259" key="7">
    <source>
        <dbReference type="PROSITE" id="PS50109"/>
    </source>
</evidence>
<dbReference type="Gene3D" id="1.10.287.130">
    <property type="match status" value="1"/>
</dbReference>
<dbReference type="InterPro" id="IPR004358">
    <property type="entry name" value="Sig_transdc_His_kin-like_C"/>
</dbReference>
<dbReference type="InterPro" id="IPR036890">
    <property type="entry name" value="HATPase_C_sf"/>
</dbReference>
<evidence type="ECO:0000313" key="9">
    <source>
        <dbReference type="EMBL" id="RIJ49154.1"/>
    </source>
</evidence>
<keyword evidence="4" id="KW-0808">Transferase</keyword>
<dbReference type="CDD" id="cd00082">
    <property type="entry name" value="HisKA"/>
    <property type="match status" value="1"/>
</dbReference>
<protein>
    <recommendedName>
        <fullName evidence="2">histidine kinase</fullName>
        <ecNumber evidence="2">2.7.13.3</ecNumber>
    </recommendedName>
</protein>
<dbReference type="CDD" id="cd00075">
    <property type="entry name" value="HATPase"/>
    <property type="match status" value="1"/>
</dbReference>
<dbReference type="InterPro" id="IPR005467">
    <property type="entry name" value="His_kinase_dom"/>
</dbReference>
<dbReference type="InterPro" id="IPR001789">
    <property type="entry name" value="Sig_transdc_resp-reg_receiver"/>
</dbReference>
<dbReference type="RefSeq" id="WP_119437040.1">
    <property type="nucleotide sequence ID" value="NZ_QWGR01000003.1"/>
</dbReference>
<name>A0A399T2I0_9BACT</name>
<dbReference type="Pfam" id="PF00072">
    <property type="entry name" value="Response_reg"/>
    <property type="match status" value="1"/>
</dbReference>
<dbReference type="InterPro" id="IPR003594">
    <property type="entry name" value="HATPase_dom"/>
</dbReference>
<keyword evidence="3 6" id="KW-0597">Phosphoprotein</keyword>
<comment type="catalytic activity">
    <reaction evidence="1">
        <text>ATP + protein L-histidine = ADP + protein N-phospho-L-histidine.</text>
        <dbReference type="EC" id="2.7.13.3"/>
    </reaction>
</comment>
<dbReference type="PANTHER" id="PTHR43047:SF72">
    <property type="entry name" value="OSMOSENSING HISTIDINE PROTEIN KINASE SLN1"/>
    <property type="match status" value="1"/>
</dbReference>
<evidence type="ECO:0000256" key="3">
    <source>
        <dbReference type="ARBA" id="ARBA00022553"/>
    </source>
</evidence>
<dbReference type="SUPFAM" id="SSF52172">
    <property type="entry name" value="CheY-like"/>
    <property type="match status" value="1"/>
</dbReference>
<evidence type="ECO:0000256" key="5">
    <source>
        <dbReference type="ARBA" id="ARBA00022777"/>
    </source>
</evidence>
<dbReference type="Gene3D" id="3.30.565.10">
    <property type="entry name" value="Histidine kinase-like ATPase, C-terminal domain"/>
    <property type="match status" value="1"/>
</dbReference>
<gene>
    <name evidence="9" type="ORF">D1614_06230</name>
</gene>
<dbReference type="PANTHER" id="PTHR43047">
    <property type="entry name" value="TWO-COMPONENT HISTIDINE PROTEIN KINASE"/>
    <property type="match status" value="1"/>
</dbReference>
<dbReference type="EMBL" id="QWGR01000003">
    <property type="protein sequence ID" value="RIJ49154.1"/>
    <property type="molecule type" value="Genomic_DNA"/>
</dbReference>
<dbReference type="SUPFAM" id="SSF55874">
    <property type="entry name" value="ATPase domain of HSP90 chaperone/DNA topoisomerase II/histidine kinase"/>
    <property type="match status" value="1"/>
</dbReference>
<evidence type="ECO:0000256" key="1">
    <source>
        <dbReference type="ARBA" id="ARBA00000085"/>
    </source>
</evidence>
<dbReference type="SMART" id="SM00448">
    <property type="entry name" value="REC"/>
    <property type="match status" value="1"/>
</dbReference>
<dbReference type="GO" id="GO:0000155">
    <property type="term" value="F:phosphorelay sensor kinase activity"/>
    <property type="evidence" value="ECO:0007669"/>
    <property type="project" value="InterPro"/>
</dbReference>
<feature type="domain" description="Histidine kinase" evidence="7">
    <location>
        <begin position="145"/>
        <end position="363"/>
    </location>
</feature>
<dbReference type="SMART" id="SM00387">
    <property type="entry name" value="HATPase_c"/>
    <property type="match status" value="1"/>
</dbReference>
<dbReference type="InterPro" id="IPR011006">
    <property type="entry name" value="CheY-like_superfamily"/>
</dbReference>
<dbReference type="Pfam" id="PF02518">
    <property type="entry name" value="HATPase_c"/>
    <property type="match status" value="1"/>
</dbReference>
<dbReference type="AlphaFoldDB" id="A0A399T2I0"/>
<dbReference type="InterPro" id="IPR003661">
    <property type="entry name" value="HisK_dim/P_dom"/>
</dbReference>
<dbReference type="PRINTS" id="PR00344">
    <property type="entry name" value="BCTRLSENSOR"/>
</dbReference>
<feature type="modified residue" description="4-aspartylphosphate" evidence="6">
    <location>
        <position position="57"/>
    </location>
</feature>
<dbReference type="EC" id="2.7.13.3" evidence="2"/>
<organism evidence="9 10">
    <name type="scientific">Maribellus luteus</name>
    <dbReference type="NCBI Taxonomy" id="2305463"/>
    <lineage>
        <taxon>Bacteria</taxon>
        <taxon>Pseudomonadati</taxon>
        <taxon>Bacteroidota</taxon>
        <taxon>Bacteroidia</taxon>
        <taxon>Marinilabiliales</taxon>
        <taxon>Prolixibacteraceae</taxon>
        <taxon>Maribellus</taxon>
    </lineage>
</organism>
<evidence type="ECO:0000256" key="4">
    <source>
        <dbReference type="ARBA" id="ARBA00022679"/>
    </source>
</evidence>
<dbReference type="PROSITE" id="PS50110">
    <property type="entry name" value="RESPONSE_REGULATORY"/>
    <property type="match status" value="1"/>
</dbReference>
<keyword evidence="5 9" id="KW-0418">Kinase</keyword>